<dbReference type="GO" id="GO:0003697">
    <property type="term" value="F:single-stranded DNA binding"/>
    <property type="evidence" value="ECO:0007669"/>
    <property type="project" value="TreeGrafter"/>
</dbReference>
<dbReference type="Pfam" id="PF17906">
    <property type="entry name" value="HTH_48"/>
    <property type="match status" value="1"/>
</dbReference>
<dbReference type="GO" id="GO:0031297">
    <property type="term" value="P:replication fork processing"/>
    <property type="evidence" value="ECO:0007669"/>
    <property type="project" value="TreeGrafter"/>
</dbReference>
<evidence type="ECO:0000313" key="2">
    <source>
        <dbReference type="EMBL" id="CAI9726425.1"/>
    </source>
</evidence>
<accession>A0AA36F6W4</accession>
<feature type="domain" description="Mos1 transposase HTH" evidence="1">
    <location>
        <begin position="8"/>
        <end position="53"/>
    </location>
</feature>
<gene>
    <name evidence="2" type="ORF">OCTVUL_1B004719</name>
</gene>
<dbReference type="GO" id="GO:0015074">
    <property type="term" value="P:DNA integration"/>
    <property type="evidence" value="ECO:0007669"/>
    <property type="project" value="TreeGrafter"/>
</dbReference>
<dbReference type="GO" id="GO:0044774">
    <property type="term" value="P:mitotic DNA integrity checkpoint signaling"/>
    <property type="evidence" value="ECO:0007669"/>
    <property type="project" value="TreeGrafter"/>
</dbReference>
<dbReference type="GO" id="GO:0042800">
    <property type="term" value="F:histone H3K4 methyltransferase activity"/>
    <property type="evidence" value="ECO:0007669"/>
    <property type="project" value="TreeGrafter"/>
</dbReference>
<dbReference type="InterPro" id="IPR052709">
    <property type="entry name" value="Transposase-MT_Hybrid"/>
</dbReference>
<dbReference type="GO" id="GO:0046975">
    <property type="term" value="F:histone H3K36 methyltransferase activity"/>
    <property type="evidence" value="ECO:0007669"/>
    <property type="project" value="TreeGrafter"/>
</dbReference>
<dbReference type="InterPro" id="IPR041426">
    <property type="entry name" value="Mos1_HTH"/>
</dbReference>
<dbReference type="GO" id="GO:0000729">
    <property type="term" value="P:DNA double-strand break processing"/>
    <property type="evidence" value="ECO:0007669"/>
    <property type="project" value="TreeGrafter"/>
</dbReference>
<dbReference type="GO" id="GO:0003690">
    <property type="term" value="F:double-stranded DNA binding"/>
    <property type="evidence" value="ECO:0007669"/>
    <property type="project" value="TreeGrafter"/>
</dbReference>
<dbReference type="PANTHER" id="PTHR46060">
    <property type="entry name" value="MARINER MOS1 TRANSPOSASE-LIKE PROTEIN"/>
    <property type="match status" value="1"/>
</dbReference>
<keyword evidence="3" id="KW-1185">Reference proteome</keyword>
<name>A0AA36F6W4_OCTVU</name>
<evidence type="ECO:0000259" key="1">
    <source>
        <dbReference type="Pfam" id="PF17906"/>
    </source>
</evidence>
<dbReference type="AlphaFoldDB" id="A0AA36F6W4"/>
<dbReference type="GO" id="GO:0044547">
    <property type="term" value="F:DNA topoisomerase binding"/>
    <property type="evidence" value="ECO:0007669"/>
    <property type="project" value="TreeGrafter"/>
</dbReference>
<proteinExistence type="predicted"/>
<dbReference type="GO" id="GO:0000793">
    <property type="term" value="C:condensed chromosome"/>
    <property type="evidence" value="ECO:0007669"/>
    <property type="project" value="TreeGrafter"/>
</dbReference>
<dbReference type="Proteomes" id="UP001162480">
    <property type="component" value="Chromosome 8"/>
</dbReference>
<dbReference type="GO" id="GO:0006303">
    <property type="term" value="P:double-strand break repair via nonhomologous end joining"/>
    <property type="evidence" value="ECO:0007669"/>
    <property type="project" value="TreeGrafter"/>
</dbReference>
<sequence length="160" mass="17950">MDNQKFRIRIVTRFFLNEGGNIAKSCKIICEIYGDDAVSESSVRRYFPKFKAEEFSLEDYSRIGKPSKLEEDILKVKIDENSNIMTREIAEELEVSKTFIVDAAAIVVVDDDDDDDVVVVVVSDGVIVLVDFDTIISNAITSAIFSSNEMLRSLMSSYIG</sequence>
<dbReference type="Gene3D" id="1.10.10.1450">
    <property type="match status" value="1"/>
</dbReference>
<dbReference type="GO" id="GO:0000014">
    <property type="term" value="F:single-stranded DNA endodeoxyribonuclease activity"/>
    <property type="evidence" value="ECO:0007669"/>
    <property type="project" value="TreeGrafter"/>
</dbReference>
<dbReference type="PANTHER" id="PTHR46060:SF2">
    <property type="entry name" value="HISTONE-LYSINE N-METHYLTRANSFERASE SETMAR"/>
    <property type="match status" value="1"/>
</dbReference>
<evidence type="ECO:0000313" key="3">
    <source>
        <dbReference type="Proteomes" id="UP001162480"/>
    </source>
</evidence>
<dbReference type="GO" id="GO:0005634">
    <property type="term" value="C:nucleus"/>
    <property type="evidence" value="ECO:0007669"/>
    <property type="project" value="TreeGrafter"/>
</dbReference>
<reference evidence="2" key="1">
    <citation type="submission" date="2023-08" db="EMBL/GenBank/DDBJ databases">
        <authorList>
            <person name="Alioto T."/>
            <person name="Alioto T."/>
            <person name="Gomez Garrido J."/>
        </authorList>
    </citation>
    <scope>NUCLEOTIDE SEQUENCE</scope>
</reference>
<dbReference type="EMBL" id="OX597821">
    <property type="protein sequence ID" value="CAI9726425.1"/>
    <property type="molecule type" value="Genomic_DNA"/>
</dbReference>
<organism evidence="2 3">
    <name type="scientific">Octopus vulgaris</name>
    <name type="common">Common octopus</name>
    <dbReference type="NCBI Taxonomy" id="6645"/>
    <lineage>
        <taxon>Eukaryota</taxon>
        <taxon>Metazoa</taxon>
        <taxon>Spiralia</taxon>
        <taxon>Lophotrochozoa</taxon>
        <taxon>Mollusca</taxon>
        <taxon>Cephalopoda</taxon>
        <taxon>Coleoidea</taxon>
        <taxon>Octopodiformes</taxon>
        <taxon>Octopoda</taxon>
        <taxon>Incirrata</taxon>
        <taxon>Octopodidae</taxon>
        <taxon>Octopus</taxon>
    </lineage>
</organism>
<protein>
    <recommendedName>
        <fullName evidence="1">Mos1 transposase HTH domain-containing protein</fullName>
    </recommendedName>
</protein>
<dbReference type="GO" id="GO:0035861">
    <property type="term" value="C:site of double-strand break"/>
    <property type="evidence" value="ECO:0007669"/>
    <property type="project" value="TreeGrafter"/>
</dbReference>